<protein>
    <recommendedName>
        <fullName evidence="9">Protoheme IX farnesyltransferase</fullName>
        <ecNumber evidence="9">2.5.1.141</ecNumber>
    </recommendedName>
    <alternativeName>
        <fullName evidence="9">Heme B farnesyltransferase</fullName>
    </alternativeName>
    <alternativeName>
        <fullName evidence="9">Heme O synthase</fullName>
    </alternativeName>
</protein>
<organism evidence="10 11">
    <name type="scientific">Compostibacillus humi</name>
    <dbReference type="NCBI Taxonomy" id="1245525"/>
    <lineage>
        <taxon>Bacteria</taxon>
        <taxon>Bacillati</taxon>
        <taxon>Bacillota</taxon>
        <taxon>Bacilli</taxon>
        <taxon>Bacillales</taxon>
        <taxon>Bacillaceae</taxon>
        <taxon>Compostibacillus</taxon>
    </lineage>
</organism>
<keyword evidence="2 9" id="KW-1003">Cell membrane</keyword>
<evidence type="ECO:0000256" key="2">
    <source>
        <dbReference type="ARBA" id="ARBA00022475"/>
    </source>
</evidence>
<keyword evidence="6 9" id="KW-0350">Heme biosynthesis</keyword>
<name>A0A8J2ZRY9_9BACI</name>
<dbReference type="GO" id="GO:0008495">
    <property type="term" value="F:protoheme IX farnesyltransferase activity"/>
    <property type="evidence" value="ECO:0007669"/>
    <property type="project" value="UniProtKB-UniRule"/>
</dbReference>
<evidence type="ECO:0000256" key="9">
    <source>
        <dbReference type="HAMAP-Rule" id="MF_00154"/>
    </source>
</evidence>
<evidence type="ECO:0000256" key="1">
    <source>
        <dbReference type="ARBA" id="ARBA00004141"/>
    </source>
</evidence>
<dbReference type="PANTHER" id="PTHR43448:SF2">
    <property type="entry name" value="PROTOHEME IX FARNESYLTRANSFERASE, MITOCHONDRIAL"/>
    <property type="match status" value="1"/>
</dbReference>
<proteinExistence type="inferred from homology"/>
<dbReference type="InterPro" id="IPR006369">
    <property type="entry name" value="Protohaem_IX_farnesylTrfase"/>
</dbReference>
<evidence type="ECO:0000313" key="10">
    <source>
        <dbReference type="EMBL" id="GGH75151.1"/>
    </source>
</evidence>
<evidence type="ECO:0000256" key="3">
    <source>
        <dbReference type="ARBA" id="ARBA00022679"/>
    </source>
</evidence>
<dbReference type="Pfam" id="PF01040">
    <property type="entry name" value="UbiA"/>
    <property type="match status" value="1"/>
</dbReference>
<feature type="transmembrane region" description="Helical" evidence="9">
    <location>
        <begin position="174"/>
        <end position="192"/>
    </location>
</feature>
<keyword evidence="7 9" id="KW-0472">Membrane</keyword>
<dbReference type="HAMAP" id="MF_00154">
    <property type="entry name" value="CyoE_CtaB"/>
    <property type="match status" value="1"/>
</dbReference>
<feature type="transmembrane region" description="Helical" evidence="9">
    <location>
        <begin position="148"/>
        <end position="168"/>
    </location>
</feature>
<dbReference type="InterPro" id="IPR000537">
    <property type="entry name" value="UbiA_prenyltransferase"/>
</dbReference>
<dbReference type="Gene3D" id="1.10.357.140">
    <property type="entry name" value="UbiA prenyltransferase"/>
    <property type="match status" value="1"/>
</dbReference>
<dbReference type="NCBIfam" id="TIGR01473">
    <property type="entry name" value="cyoE_ctaB"/>
    <property type="match status" value="1"/>
</dbReference>
<comment type="catalytic activity">
    <reaction evidence="8 9">
        <text>heme b + (2E,6E)-farnesyl diphosphate + H2O = Fe(II)-heme o + diphosphate</text>
        <dbReference type="Rhea" id="RHEA:28070"/>
        <dbReference type="ChEBI" id="CHEBI:15377"/>
        <dbReference type="ChEBI" id="CHEBI:33019"/>
        <dbReference type="ChEBI" id="CHEBI:60344"/>
        <dbReference type="ChEBI" id="CHEBI:60530"/>
        <dbReference type="ChEBI" id="CHEBI:175763"/>
        <dbReference type="EC" id="2.5.1.141"/>
    </reaction>
</comment>
<keyword evidence="11" id="KW-1185">Reference proteome</keyword>
<dbReference type="UniPathway" id="UPA00834">
    <property type="reaction ID" value="UER00712"/>
</dbReference>
<dbReference type="PANTHER" id="PTHR43448">
    <property type="entry name" value="PROTOHEME IX FARNESYLTRANSFERASE, MITOCHONDRIAL"/>
    <property type="match status" value="1"/>
</dbReference>
<feature type="transmembrane region" description="Helical" evidence="9">
    <location>
        <begin position="24"/>
        <end position="44"/>
    </location>
</feature>
<dbReference type="AlphaFoldDB" id="A0A8J2ZRY9"/>
<feature type="transmembrane region" description="Helical" evidence="9">
    <location>
        <begin position="124"/>
        <end position="141"/>
    </location>
</feature>
<evidence type="ECO:0000256" key="5">
    <source>
        <dbReference type="ARBA" id="ARBA00022989"/>
    </source>
</evidence>
<dbReference type="CDD" id="cd13957">
    <property type="entry name" value="PT_UbiA_Cox10"/>
    <property type="match status" value="1"/>
</dbReference>
<reference evidence="10" key="1">
    <citation type="journal article" date="2014" name="Int. J. Syst. Evol. Microbiol.">
        <title>Complete genome sequence of Corynebacterium casei LMG S-19264T (=DSM 44701T), isolated from a smear-ripened cheese.</title>
        <authorList>
            <consortium name="US DOE Joint Genome Institute (JGI-PGF)"/>
            <person name="Walter F."/>
            <person name="Albersmeier A."/>
            <person name="Kalinowski J."/>
            <person name="Ruckert C."/>
        </authorList>
    </citation>
    <scope>NUCLEOTIDE SEQUENCE</scope>
    <source>
        <strain evidence="10">CGMCC 1.12360</strain>
    </source>
</reference>
<comment type="caution">
    <text evidence="10">The sequence shown here is derived from an EMBL/GenBank/DDBJ whole genome shotgun (WGS) entry which is preliminary data.</text>
</comment>
<feature type="transmembrane region" description="Helical" evidence="9">
    <location>
        <begin position="96"/>
        <end position="118"/>
    </location>
</feature>
<keyword evidence="5 9" id="KW-1133">Transmembrane helix</keyword>
<keyword evidence="3 9" id="KW-0808">Transferase</keyword>
<reference evidence="10" key="2">
    <citation type="submission" date="2020-09" db="EMBL/GenBank/DDBJ databases">
        <authorList>
            <person name="Sun Q."/>
            <person name="Zhou Y."/>
        </authorList>
    </citation>
    <scope>NUCLEOTIDE SEQUENCE</scope>
    <source>
        <strain evidence="10">CGMCC 1.12360</strain>
    </source>
</reference>
<evidence type="ECO:0000313" key="11">
    <source>
        <dbReference type="Proteomes" id="UP000602050"/>
    </source>
</evidence>
<dbReference type="RefSeq" id="WP_188391742.1">
    <property type="nucleotide sequence ID" value="NZ_BMEV01000022.1"/>
</dbReference>
<dbReference type="InterPro" id="IPR044878">
    <property type="entry name" value="UbiA_sf"/>
</dbReference>
<gene>
    <name evidence="9 10" type="primary">ctaB</name>
    <name evidence="10" type="ORF">GCM10010978_14710</name>
</gene>
<evidence type="ECO:0000256" key="8">
    <source>
        <dbReference type="ARBA" id="ARBA00047690"/>
    </source>
</evidence>
<dbReference type="GO" id="GO:0048034">
    <property type="term" value="P:heme O biosynthetic process"/>
    <property type="evidence" value="ECO:0007669"/>
    <property type="project" value="UniProtKB-UniRule"/>
</dbReference>
<comment type="subunit">
    <text evidence="9">Interacts with CtaA.</text>
</comment>
<feature type="transmembrane region" description="Helical" evidence="9">
    <location>
        <begin position="50"/>
        <end position="75"/>
    </location>
</feature>
<comment type="function">
    <text evidence="9">Converts heme B (protoheme IX) to heme O by substitution of the vinyl group on carbon 2 of heme B porphyrin ring with a hydroxyethyl farnesyl side group.</text>
</comment>
<dbReference type="InterPro" id="IPR030470">
    <property type="entry name" value="UbiA_prenylTrfase_CS"/>
</dbReference>
<evidence type="ECO:0000256" key="6">
    <source>
        <dbReference type="ARBA" id="ARBA00023133"/>
    </source>
</evidence>
<sequence>MIHGKAVNASVWLQDLKLLIKYRVLLANVVPVFTGFWLALYFTGSLFGEYVTEFFCTMIGTTLVMAGALMLNNWYEADIDAVMDRTKQRPTVTGHFSLRSILAAGILTSLSGFGILLFTTGETIVYTFIGWFAYVVLYTIWSKRRYTMNTIIGSLSGAVTPLMGWAAVDSALHVIPISLFAILFIWQIPHTLATAMKKCDEYSRAGVRMLPVVYGFAMTKRQMAVYVACLLPIPFWMVSLGNVYVFVLTVLNIVWLGLVLYGFYAKDDLKWAHQNFLFSVNYLMVVFLLPIILTIPSFPF</sequence>
<dbReference type="PROSITE" id="PS00943">
    <property type="entry name" value="UBIA"/>
    <property type="match status" value="1"/>
</dbReference>
<comment type="similarity">
    <text evidence="9">Belongs to the UbiA prenyltransferase family. Protoheme IX farnesyltransferase subfamily.</text>
</comment>
<evidence type="ECO:0000256" key="7">
    <source>
        <dbReference type="ARBA" id="ARBA00023136"/>
    </source>
</evidence>
<comment type="pathway">
    <text evidence="9">Porphyrin-containing compound metabolism; heme O biosynthesis; heme O from protoheme: step 1/1.</text>
</comment>
<dbReference type="Proteomes" id="UP000602050">
    <property type="component" value="Unassembled WGS sequence"/>
</dbReference>
<feature type="transmembrane region" description="Helical" evidence="9">
    <location>
        <begin position="212"/>
        <end position="237"/>
    </location>
</feature>
<keyword evidence="4 9" id="KW-0812">Transmembrane</keyword>
<comment type="miscellaneous">
    <text evidence="9">Carbon 2 of the heme B porphyrin ring is defined according to the Fischer nomenclature.</text>
</comment>
<dbReference type="EC" id="2.5.1.141" evidence="9"/>
<feature type="transmembrane region" description="Helical" evidence="9">
    <location>
        <begin position="276"/>
        <end position="298"/>
    </location>
</feature>
<feature type="transmembrane region" description="Helical" evidence="9">
    <location>
        <begin position="243"/>
        <end position="264"/>
    </location>
</feature>
<dbReference type="GO" id="GO:0005886">
    <property type="term" value="C:plasma membrane"/>
    <property type="evidence" value="ECO:0007669"/>
    <property type="project" value="UniProtKB-SubCell"/>
</dbReference>
<dbReference type="EMBL" id="BMEV01000022">
    <property type="protein sequence ID" value="GGH75151.1"/>
    <property type="molecule type" value="Genomic_DNA"/>
</dbReference>
<evidence type="ECO:0000256" key="4">
    <source>
        <dbReference type="ARBA" id="ARBA00022692"/>
    </source>
</evidence>
<comment type="subcellular location">
    <subcellularLocation>
        <location evidence="9">Cell membrane</location>
        <topology evidence="9">Multi-pass membrane protein</topology>
    </subcellularLocation>
    <subcellularLocation>
        <location evidence="1">Membrane</location>
        <topology evidence="1">Multi-pass membrane protein</topology>
    </subcellularLocation>
</comment>
<accession>A0A8J2ZRY9</accession>